<dbReference type="OrthoDB" id="9788332at2"/>
<proteinExistence type="predicted"/>
<comment type="caution">
    <text evidence="2">The sequence shown here is derived from an EMBL/GenBank/DDBJ whole genome shotgun (WGS) entry which is preliminary data.</text>
</comment>
<keyword evidence="1" id="KW-0732">Signal</keyword>
<dbReference type="Proteomes" id="UP000238801">
    <property type="component" value="Unassembled WGS sequence"/>
</dbReference>
<feature type="signal peptide" evidence="1">
    <location>
        <begin position="1"/>
        <end position="22"/>
    </location>
</feature>
<name>A0A2T0X2F5_9RHOB</name>
<feature type="chain" id="PRO_5015753149" evidence="1">
    <location>
        <begin position="23"/>
        <end position="136"/>
    </location>
</feature>
<dbReference type="AlphaFoldDB" id="A0A2T0X2F5"/>
<evidence type="ECO:0000313" key="2">
    <source>
        <dbReference type="EMBL" id="PRY93087.1"/>
    </source>
</evidence>
<gene>
    <name evidence="2" type="ORF">BCF33_1953</name>
</gene>
<reference evidence="2 3" key="1">
    <citation type="submission" date="2018-03" db="EMBL/GenBank/DDBJ databases">
        <title>Genomic Encyclopedia of Archaeal and Bacterial Type Strains, Phase II (KMG-II): from individual species to whole genera.</title>
        <authorList>
            <person name="Goeker M."/>
        </authorList>
    </citation>
    <scope>NUCLEOTIDE SEQUENCE [LARGE SCALE GENOMIC DNA]</scope>
    <source>
        <strain evidence="2 3">DSM 29318</strain>
    </source>
</reference>
<protein>
    <submittedName>
        <fullName evidence="2">Uncharacterized protein (DUF2141 family)</fullName>
    </submittedName>
</protein>
<dbReference type="RefSeq" id="WP_106160714.1">
    <property type="nucleotide sequence ID" value="NZ_PVTT01000002.1"/>
</dbReference>
<evidence type="ECO:0000313" key="3">
    <source>
        <dbReference type="Proteomes" id="UP000238801"/>
    </source>
</evidence>
<dbReference type="EMBL" id="PVTT01000002">
    <property type="protein sequence ID" value="PRY93087.1"/>
    <property type="molecule type" value="Genomic_DNA"/>
</dbReference>
<evidence type="ECO:0000256" key="1">
    <source>
        <dbReference type="SAM" id="SignalP"/>
    </source>
</evidence>
<accession>A0A2T0X2F5</accession>
<dbReference type="InterPro" id="IPR018673">
    <property type="entry name" value="DUF2141"/>
</dbReference>
<organism evidence="2 3">
    <name type="scientific">Hasllibacter halocynthiae</name>
    <dbReference type="NCBI Taxonomy" id="595589"/>
    <lineage>
        <taxon>Bacteria</taxon>
        <taxon>Pseudomonadati</taxon>
        <taxon>Pseudomonadota</taxon>
        <taxon>Alphaproteobacteria</taxon>
        <taxon>Rhodobacterales</taxon>
        <taxon>Roseobacteraceae</taxon>
        <taxon>Hasllibacter</taxon>
    </lineage>
</organism>
<keyword evidence="3" id="KW-1185">Reference proteome</keyword>
<sequence>MPWDSMTGLVVGTLAFAAPALAADVTVEVTDLRSGLGVVRVAVCPESSFTRPDCPYTATAPAGEVVVVRDVPAGVYAVQAFHDENNDGNLNRRGFRPSEGLGFSRDAPLRMGPPRFSDAAVQINGSGRLTLSMRYY</sequence>
<dbReference type="Pfam" id="PF09912">
    <property type="entry name" value="DUF2141"/>
    <property type="match status" value="1"/>
</dbReference>